<accession>A0A7W7R523</accession>
<sequence length="30" mass="3297">MFEHLGLVRVLGVVAVAGRYLGTVLVELER</sequence>
<gene>
    <name evidence="1" type="ORF">FHR34_004540</name>
</gene>
<evidence type="ECO:0000313" key="1">
    <source>
        <dbReference type="EMBL" id="MBB4925547.1"/>
    </source>
</evidence>
<dbReference type="EMBL" id="JACHJV010000001">
    <property type="protein sequence ID" value="MBB4925547.1"/>
    <property type="molecule type" value="Genomic_DNA"/>
</dbReference>
<keyword evidence="2" id="KW-1185">Reference proteome</keyword>
<organism evidence="1 2">
    <name type="scientific">Kitasatospora kifunensis</name>
    <name type="common">Streptomyces kifunensis</name>
    <dbReference type="NCBI Taxonomy" id="58351"/>
    <lineage>
        <taxon>Bacteria</taxon>
        <taxon>Bacillati</taxon>
        <taxon>Actinomycetota</taxon>
        <taxon>Actinomycetes</taxon>
        <taxon>Kitasatosporales</taxon>
        <taxon>Streptomycetaceae</taxon>
        <taxon>Kitasatospora</taxon>
    </lineage>
</organism>
<comment type="caution">
    <text evidence="1">The sequence shown here is derived from an EMBL/GenBank/DDBJ whole genome shotgun (WGS) entry which is preliminary data.</text>
</comment>
<reference evidence="1 2" key="1">
    <citation type="submission" date="2020-08" db="EMBL/GenBank/DDBJ databases">
        <title>Sequencing the genomes of 1000 actinobacteria strains.</title>
        <authorList>
            <person name="Klenk H.-P."/>
        </authorList>
    </citation>
    <scope>NUCLEOTIDE SEQUENCE [LARGE SCALE GENOMIC DNA]</scope>
    <source>
        <strain evidence="1 2">DSM 41654</strain>
    </source>
</reference>
<dbReference type="Proteomes" id="UP000540506">
    <property type="component" value="Unassembled WGS sequence"/>
</dbReference>
<proteinExistence type="predicted"/>
<dbReference type="AlphaFoldDB" id="A0A7W7R523"/>
<protein>
    <submittedName>
        <fullName evidence="1">Uncharacterized protein</fullName>
    </submittedName>
</protein>
<evidence type="ECO:0000313" key="2">
    <source>
        <dbReference type="Proteomes" id="UP000540506"/>
    </source>
</evidence>
<name>A0A7W7R523_KITKI</name>